<name>A0A508X584_9HYPH</name>
<dbReference type="AlphaFoldDB" id="A0A508X584"/>
<evidence type="ECO:0000256" key="1">
    <source>
        <dbReference type="SAM" id="MobiDB-lite"/>
    </source>
</evidence>
<dbReference type="GO" id="GO:0016987">
    <property type="term" value="F:sigma factor activity"/>
    <property type="evidence" value="ECO:0007669"/>
    <property type="project" value="InterPro"/>
</dbReference>
<sequence length="56" mass="6263">MQSQSHSLTMTPQLMQSIQLLQIGHLELSGALGRRHRRRPQVSISAGARSQNIAER</sequence>
<feature type="region of interest" description="Disordered" evidence="1">
    <location>
        <begin position="32"/>
        <end position="56"/>
    </location>
</feature>
<protein>
    <submittedName>
        <fullName evidence="2">Uncharacterized protein</fullName>
    </submittedName>
</protein>
<organism evidence="2">
    <name type="scientific">Sinorhizobium medicae</name>
    <dbReference type="NCBI Taxonomy" id="110321"/>
    <lineage>
        <taxon>Bacteria</taxon>
        <taxon>Pseudomonadati</taxon>
        <taxon>Pseudomonadota</taxon>
        <taxon>Alphaproteobacteria</taxon>
        <taxon>Hyphomicrobiales</taxon>
        <taxon>Rhizobiaceae</taxon>
        <taxon>Sinorhizobium/Ensifer group</taxon>
        <taxon>Sinorhizobium</taxon>
    </lineage>
</organism>
<dbReference type="EMBL" id="CABFNB010000145">
    <property type="protein sequence ID" value="VTZ64930.1"/>
    <property type="molecule type" value="Genomic_DNA"/>
</dbReference>
<accession>A0A508X584</accession>
<dbReference type="InterPro" id="IPR000394">
    <property type="entry name" value="RNA_pol_sigma_54"/>
</dbReference>
<dbReference type="Proteomes" id="UP000507954">
    <property type="component" value="Unassembled WGS sequence"/>
</dbReference>
<feature type="compositionally biased region" description="Polar residues" evidence="1">
    <location>
        <begin position="42"/>
        <end position="56"/>
    </location>
</feature>
<gene>
    <name evidence="2" type="ORF">EMEDMD4_750017</name>
</gene>
<dbReference type="Pfam" id="PF00309">
    <property type="entry name" value="Sigma54_AID"/>
    <property type="match status" value="1"/>
</dbReference>
<proteinExistence type="predicted"/>
<reference evidence="2" key="1">
    <citation type="submission" date="2019-06" db="EMBL/GenBank/DDBJ databases">
        <authorList>
            <person name="Le Quere A."/>
            <person name="Colella S."/>
        </authorList>
    </citation>
    <scope>NUCLEOTIDE SEQUENCE</scope>
    <source>
        <strain evidence="2">EmedicaeMD41</strain>
    </source>
</reference>
<evidence type="ECO:0000313" key="2">
    <source>
        <dbReference type="EMBL" id="VTZ64930.1"/>
    </source>
</evidence>
<dbReference type="GO" id="GO:0001216">
    <property type="term" value="F:DNA-binding transcription activator activity"/>
    <property type="evidence" value="ECO:0007669"/>
    <property type="project" value="InterPro"/>
</dbReference>